<evidence type="ECO:0000256" key="1">
    <source>
        <dbReference type="SAM" id="MobiDB-lite"/>
    </source>
</evidence>
<feature type="region of interest" description="Disordered" evidence="1">
    <location>
        <begin position="157"/>
        <end position="178"/>
    </location>
</feature>
<name>A0A7D3UJG7_9NIDO</name>
<protein>
    <submittedName>
        <fullName evidence="2">Nucleoprotein</fullName>
    </submittedName>
</protein>
<evidence type="ECO:0000313" key="2">
    <source>
        <dbReference type="EMBL" id="QKE61410.1"/>
    </source>
</evidence>
<feature type="compositionally biased region" description="Basic residues" evidence="1">
    <location>
        <begin position="19"/>
        <end position="34"/>
    </location>
</feature>
<proteinExistence type="predicted"/>
<sequence>MAFYGQPMMPMPMPASFPPRRRAPKKRPPQKKQAKPQPKPLNDQQKTAVAKETIAKATTVPMPPMAPVVKTSLRTQVIKGKRGELQDARGRLTQSEINQLYFQIATALNSGLGEIGIHNAATQEGVRLIVRLNLAPPNSIAEKLFKSHAAAHLNSEVLESKSKERESDPLFHFSTTSE</sequence>
<dbReference type="GO" id="GO:0019013">
    <property type="term" value="C:viral nucleocapsid"/>
    <property type="evidence" value="ECO:0007669"/>
    <property type="project" value="UniProtKB-KW"/>
</dbReference>
<keyword evidence="2" id="KW-0946">Virion</keyword>
<reference evidence="2" key="1">
    <citation type="journal article" date="2020" name="Viruses">
        <title>Isolation of a Chinook Salmon Bafinivirus (CSBV) in Imported Goldfish Carassius auratus L. in the United Kingdom and Evaluation of Its Virulence in Resident Fish Species.</title>
        <authorList>
            <person name="Cano I."/>
            <person name="Stone D."/>
            <person name="Savage J."/>
            <person name="Wood G."/>
            <person name="Mulhearn B."/>
            <person name="Gray J."/>
            <person name="Stinton N."/>
            <person name="Ross S."/>
            <person name="Bonar M."/>
            <person name="Taylor N.G.H."/>
            <person name="Bateman K.S."/>
            <person name="Feist S.W."/>
        </authorList>
    </citation>
    <scope>NUCLEOTIDE SEQUENCE</scope>
    <source>
        <strain evidence="2">CefasW054</strain>
    </source>
</reference>
<accession>A0A7D3UJG7</accession>
<keyword evidence="2" id="KW-0543">Viral nucleoprotein</keyword>
<organism evidence="2">
    <name type="scientific">Chinook salmon bafinivirus</name>
    <dbReference type="NCBI Taxonomy" id="1611837"/>
    <lineage>
        <taxon>Viruses</taxon>
        <taxon>Riboviria</taxon>
        <taxon>Orthornavirae</taxon>
        <taxon>Pisuviricota</taxon>
        <taxon>Pisoniviricetes</taxon>
        <taxon>Nidovirales</taxon>
        <taxon>Tornidovirineae</taxon>
        <taxon>Tobaniviridae</taxon>
        <taxon>Piscanivirinae</taxon>
        <taxon>Oncotshavirus</taxon>
        <taxon>Salnivirus</taxon>
        <taxon>Oncotshavirus oncorhynchi</taxon>
        <taxon>Chinook salmon nidovirus 1</taxon>
    </lineage>
</organism>
<feature type="region of interest" description="Disordered" evidence="1">
    <location>
        <begin position="1"/>
        <end position="49"/>
    </location>
</feature>
<feature type="compositionally biased region" description="Basic and acidic residues" evidence="1">
    <location>
        <begin position="158"/>
        <end position="169"/>
    </location>
</feature>
<dbReference type="EMBL" id="MT123520">
    <property type="protein sequence ID" value="QKE61410.1"/>
    <property type="molecule type" value="Genomic_RNA"/>
</dbReference>